<feature type="compositionally biased region" description="Polar residues" evidence="4">
    <location>
        <begin position="466"/>
        <end position="492"/>
    </location>
</feature>
<feature type="region of interest" description="Disordered" evidence="4">
    <location>
        <begin position="763"/>
        <end position="857"/>
    </location>
</feature>
<evidence type="ECO:0000259" key="5">
    <source>
        <dbReference type="PROSITE" id="PS50011"/>
    </source>
</evidence>
<evidence type="ECO:0000256" key="2">
    <source>
        <dbReference type="ARBA" id="ARBA00022840"/>
    </source>
</evidence>
<dbReference type="FunFam" id="1.10.510.10:FF:000995">
    <property type="entry name" value="BcCMK3, calcium/calmodulin-dependent protein kinase"/>
    <property type="match status" value="1"/>
</dbReference>
<accession>A0A8A1LRB3</accession>
<gene>
    <name evidence="6" type="ORF">I7I53_03892</name>
</gene>
<dbReference type="SMART" id="SM00220">
    <property type="entry name" value="S_TKc"/>
    <property type="match status" value="1"/>
</dbReference>
<evidence type="ECO:0000256" key="4">
    <source>
        <dbReference type="SAM" id="MobiDB-lite"/>
    </source>
</evidence>
<feature type="binding site" evidence="3">
    <location>
        <position position="109"/>
    </location>
    <ligand>
        <name>ATP</name>
        <dbReference type="ChEBI" id="CHEBI:30616"/>
    </ligand>
</feature>
<keyword evidence="6" id="KW-0418">Kinase</keyword>
<feature type="compositionally biased region" description="Low complexity" evidence="4">
    <location>
        <begin position="530"/>
        <end position="544"/>
    </location>
</feature>
<dbReference type="SUPFAM" id="SSF56112">
    <property type="entry name" value="Protein kinase-like (PK-like)"/>
    <property type="match status" value="1"/>
</dbReference>
<proteinExistence type="predicted"/>
<dbReference type="FunFam" id="3.30.200.20:FF:000447">
    <property type="entry name" value="Calcium/calmodulin dependent protein kinase"/>
    <property type="match status" value="1"/>
</dbReference>
<sequence length="857" mass="93533">MDRASAASERQRTVDRDTTIDCSTTLAESRTWSTTASYDSPLRHHTRSHTAPRRVKETLNARSEYTNSHDDGTAEHRINQYLIKQEIGRGSFGAVHLAIDQYGHEFAVKEFSKSRLRKRAQSHILRNPRGARRPGTIPAGMGLNSPLHRHPSGHEDEANNNPLYFIKEEIAIMKKLNHPNLVALYEVLDDPTEDSLYMVMEMCKKGVIMKVGLGECSDPYQNESCRCWFRDLILGVEYLHAQNIVHRDIKPDNCLLTNDDVLKVVDFGVSEMFQKDSDMYTAKSAGSPAFLPPELCVAKHGDISGTAADIWSMGVTLYCLRYGRIPFEKESIFELYESIRNDEVKYENETDEDFIDLMTNILQKDPTKRIKMPELRNHPWVTKGGTDPLLSAEENTANLIGDPTEEEVNSAITNKIGNVLAVVRAVQKFKRLIEPENAGPMQSILGQDVESHFVQPPLSMEASDIEVSSVNTTDPNALSSPRIINSKSGSTDSGRHVIEQGIYIQPTMQKSGSASRLACTFGGSCQHCASSTTKSPSSPLLQTSRTSTPSKQSFSEGTRGHARDPLEEEHSFLFIGPSSFTGVLTSEDEERSSNNFNLAAAPHAATEALVKPEVASGLDDDDSTAFPISEMGQVLIVSESPGAADINIYETAYMEEVERIRKQSLARQRPTPKVYLTRRVEGKESSLGELLRQATLDITDQKGPSDLTQVGPMISSTTATTTSPLAQNQDVQVVDETTHVSMAAAAAGSTTLSSQIQNPVADGSVGFGATAPTTATSPSEPVIQSSEQLSAQAEAAPSLSSSTRSPSHRAMGTAVAVTSATNATAAPVTTSATQRSRNGLRSLLGRVRRESTQFGKK</sequence>
<dbReference type="InterPro" id="IPR011009">
    <property type="entry name" value="Kinase-like_dom_sf"/>
</dbReference>
<dbReference type="GO" id="GO:0005524">
    <property type="term" value="F:ATP binding"/>
    <property type="evidence" value="ECO:0007669"/>
    <property type="project" value="UniProtKB-UniRule"/>
</dbReference>
<dbReference type="EMBL" id="CP069105">
    <property type="protein sequence ID" value="QSS55890.1"/>
    <property type="molecule type" value="Genomic_DNA"/>
</dbReference>
<feature type="domain" description="Protein kinase" evidence="5">
    <location>
        <begin position="81"/>
        <end position="381"/>
    </location>
</feature>
<dbReference type="PROSITE" id="PS50011">
    <property type="entry name" value="PROTEIN_KINASE_DOM"/>
    <property type="match status" value="1"/>
</dbReference>
<dbReference type="InterPro" id="IPR000719">
    <property type="entry name" value="Prot_kinase_dom"/>
</dbReference>
<feature type="region of interest" description="Disordered" evidence="4">
    <location>
        <begin position="528"/>
        <end position="563"/>
    </location>
</feature>
<dbReference type="GO" id="GO:0035556">
    <property type="term" value="P:intracellular signal transduction"/>
    <property type="evidence" value="ECO:0007669"/>
    <property type="project" value="TreeGrafter"/>
</dbReference>
<dbReference type="InterPro" id="IPR008271">
    <property type="entry name" value="Ser/Thr_kinase_AS"/>
</dbReference>
<keyword evidence="2 3" id="KW-0067">ATP-binding</keyword>
<dbReference type="Pfam" id="PF00069">
    <property type="entry name" value="Pkinase"/>
    <property type="match status" value="1"/>
</dbReference>
<dbReference type="Gene3D" id="1.10.510.10">
    <property type="entry name" value="Transferase(Phosphotransferase) domain 1"/>
    <property type="match status" value="1"/>
</dbReference>
<evidence type="ECO:0000256" key="3">
    <source>
        <dbReference type="PROSITE-ProRule" id="PRU10141"/>
    </source>
</evidence>
<feature type="compositionally biased region" description="Polar residues" evidence="4">
    <location>
        <begin position="545"/>
        <end position="556"/>
    </location>
</feature>
<dbReference type="PROSITE" id="PS00107">
    <property type="entry name" value="PROTEIN_KINASE_ATP"/>
    <property type="match status" value="1"/>
</dbReference>
<name>A0A8A1LRB3_AJEC8</name>
<dbReference type="Proteomes" id="UP000663419">
    <property type="component" value="Chromosome 4"/>
</dbReference>
<dbReference type="VEuPathDB" id="FungiDB:I7I53_03892"/>
<dbReference type="PROSITE" id="PS00108">
    <property type="entry name" value="PROTEIN_KINASE_ST"/>
    <property type="match status" value="1"/>
</dbReference>
<evidence type="ECO:0000256" key="1">
    <source>
        <dbReference type="ARBA" id="ARBA00022741"/>
    </source>
</evidence>
<protein>
    <submittedName>
        <fullName evidence="6">Calcium/calmodulin-dependent protein kinase</fullName>
    </submittedName>
</protein>
<feature type="compositionally biased region" description="Low complexity" evidence="4">
    <location>
        <begin position="813"/>
        <end position="845"/>
    </location>
</feature>
<evidence type="ECO:0000313" key="7">
    <source>
        <dbReference type="Proteomes" id="UP000663419"/>
    </source>
</evidence>
<feature type="compositionally biased region" description="Low complexity" evidence="4">
    <location>
        <begin position="769"/>
        <end position="805"/>
    </location>
</feature>
<feature type="region of interest" description="Disordered" evidence="4">
    <location>
        <begin position="465"/>
        <end position="493"/>
    </location>
</feature>
<dbReference type="GO" id="GO:0004674">
    <property type="term" value="F:protein serine/threonine kinase activity"/>
    <property type="evidence" value="ECO:0007669"/>
    <property type="project" value="TreeGrafter"/>
</dbReference>
<organism evidence="6 7">
    <name type="scientific">Ajellomyces capsulatus (strain H88)</name>
    <name type="common">Darling's disease fungus</name>
    <name type="synonym">Histoplasma capsulatum</name>
    <dbReference type="NCBI Taxonomy" id="544711"/>
    <lineage>
        <taxon>Eukaryota</taxon>
        <taxon>Fungi</taxon>
        <taxon>Dikarya</taxon>
        <taxon>Ascomycota</taxon>
        <taxon>Pezizomycotina</taxon>
        <taxon>Eurotiomycetes</taxon>
        <taxon>Eurotiomycetidae</taxon>
        <taxon>Onygenales</taxon>
        <taxon>Ajellomycetaceae</taxon>
        <taxon>Histoplasma</taxon>
    </lineage>
</organism>
<dbReference type="PANTHER" id="PTHR24346">
    <property type="entry name" value="MAP/MICROTUBULE AFFINITY-REGULATING KINASE"/>
    <property type="match status" value="1"/>
</dbReference>
<dbReference type="GO" id="GO:0005737">
    <property type="term" value="C:cytoplasm"/>
    <property type="evidence" value="ECO:0007669"/>
    <property type="project" value="TreeGrafter"/>
</dbReference>
<dbReference type="CDD" id="cd14008">
    <property type="entry name" value="STKc_LKB1_CaMKK"/>
    <property type="match status" value="1"/>
</dbReference>
<keyword evidence="1 3" id="KW-0547">Nucleotide-binding</keyword>
<dbReference type="PANTHER" id="PTHR24346:SF77">
    <property type="entry name" value="SERINE THREONINE PROTEIN KINASE"/>
    <property type="match status" value="1"/>
</dbReference>
<dbReference type="AlphaFoldDB" id="A0A8A1LRB3"/>
<evidence type="ECO:0000313" key="6">
    <source>
        <dbReference type="EMBL" id="QSS55890.1"/>
    </source>
</evidence>
<dbReference type="InterPro" id="IPR017441">
    <property type="entry name" value="Protein_kinase_ATP_BS"/>
</dbReference>
<dbReference type="Gene3D" id="3.30.200.20">
    <property type="entry name" value="Phosphorylase Kinase, domain 1"/>
    <property type="match status" value="1"/>
</dbReference>
<reference evidence="6" key="1">
    <citation type="submission" date="2021-01" db="EMBL/GenBank/DDBJ databases">
        <title>Chromosome-level genome assembly of a human fungal pathogen reveals clustering of transcriptionally co-regulated genes.</title>
        <authorList>
            <person name="Voorhies M."/>
            <person name="Cohen S."/>
            <person name="Shea T.P."/>
            <person name="Petrus S."/>
            <person name="Munoz J.F."/>
            <person name="Poplawski S."/>
            <person name="Goldman W.E."/>
            <person name="Michael T."/>
            <person name="Cuomo C.A."/>
            <person name="Sil A."/>
            <person name="Beyhan S."/>
        </authorList>
    </citation>
    <scope>NUCLEOTIDE SEQUENCE</scope>
    <source>
        <strain evidence="6">H88</strain>
    </source>
</reference>
<keyword evidence="6" id="KW-0808">Transferase</keyword>